<sequence>MRSGGEVGEAILVLAGPEVFFGRLSRLLSPAPTN</sequence>
<dbReference type="Proteomes" id="UP001223072">
    <property type="component" value="Unassembled WGS sequence"/>
</dbReference>
<name>A0ABU0RSV2_9ACTN</name>
<accession>A0ABU0RSV2</accession>
<dbReference type="EMBL" id="JAUSZS010000006">
    <property type="protein sequence ID" value="MDQ0935066.1"/>
    <property type="molecule type" value="Genomic_DNA"/>
</dbReference>
<gene>
    <name evidence="1" type="ORF">QFZ49_005037</name>
</gene>
<organism evidence="1 2">
    <name type="scientific">Streptomyces turgidiscabies</name>
    <dbReference type="NCBI Taxonomy" id="85558"/>
    <lineage>
        <taxon>Bacteria</taxon>
        <taxon>Bacillati</taxon>
        <taxon>Actinomycetota</taxon>
        <taxon>Actinomycetes</taxon>
        <taxon>Kitasatosporales</taxon>
        <taxon>Streptomycetaceae</taxon>
        <taxon>Streptomyces</taxon>
    </lineage>
</organism>
<reference evidence="1 2" key="1">
    <citation type="submission" date="2023-07" db="EMBL/GenBank/DDBJ databases">
        <title>Comparative genomics of wheat-associated soil bacteria to identify genetic determinants of phenazine resistance.</title>
        <authorList>
            <person name="Mouncey N."/>
        </authorList>
    </citation>
    <scope>NUCLEOTIDE SEQUENCE [LARGE SCALE GENOMIC DNA]</scope>
    <source>
        <strain evidence="1 2">W2I16</strain>
    </source>
</reference>
<protein>
    <submittedName>
        <fullName evidence="1">Uncharacterized protein</fullName>
    </submittedName>
</protein>
<proteinExistence type="predicted"/>
<evidence type="ECO:0000313" key="2">
    <source>
        <dbReference type="Proteomes" id="UP001223072"/>
    </source>
</evidence>
<evidence type="ECO:0000313" key="1">
    <source>
        <dbReference type="EMBL" id="MDQ0935066.1"/>
    </source>
</evidence>
<comment type="caution">
    <text evidence="1">The sequence shown here is derived from an EMBL/GenBank/DDBJ whole genome shotgun (WGS) entry which is preliminary data.</text>
</comment>
<keyword evidence="2" id="KW-1185">Reference proteome</keyword>